<keyword evidence="4" id="KW-0597">Phosphoprotein</keyword>
<dbReference type="PROSITE" id="PS50109">
    <property type="entry name" value="HIS_KIN"/>
    <property type="match status" value="1"/>
</dbReference>
<dbReference type="CDD" id="cd00082">
    <property type="entry name" value="HisKA"/>
    <property type="match status" value="1"/>
</dbReference>
<comment type="catalytic activity">
    <reaction evidence="1">
        <text>ATP + protein L-histidine = ADP + protein N-phospho-L-histidine.</text>
        <dbReference type="EC" id="2.7.13.3"/>
    </reaction>
</comment>
<dbReference type="PANTHER" id="PTHR45436">
    <property type="entry name" value="SENSOR HISTIDINE KINASE YKOH"/>
    <property type="match status" value="1"/>
</dbReference>
<evidence type="ECO:0000313" key="14">
    <source>
        <dbReference type="EMBL" id="OQX11496.1"/>
    </source>
</evidence>
<evidence type="ECO:0000256" key="11">
    <source>
        <dbReference type="SAM" id="Phobius"/>
    </source>
</evidence>
<dbReference type="InterPro" id="IPR003594">
    <property type="entry name" value="HATPase_dom"/>
</dbReference>
<accession>A0A1Y1QQK5</accession>
<proteinExistence type="predicted"/>
<reference evidence="14 15" key="1">
    <citation type="submission" date="2017-01" db="EMBL/GenBank/DDBJ databases">
        <title>Novel large sulfur bacteria in the metagenomes of groundwater-fed chemosynthetic microbial mats in the Lake Huron basin.</title>
        <authorList>
            <person name="Sharrar A.M."/>
            <person name="Flood B.E."/>
            <person name="Bailey J.V."/>
            <person name="Jones D.S."/>
            <person name="Biddanda B."/>
            <person name="Ruberg S.A."/>
            <person name="Marcus D.N."/>
            <person name="Dick G.J."/>
        </authorList>
    </citation>
    <scope>NUCLEOTIDE SEQUENCE [LARGE SCALE GENOMIC DNA]</scope>
    <source>
        <strain evidence="14">A8</strain>
    </source>
</reference>
<dbReference type="SMART" id="SM00387">
    <property type="entry name" value="HATPase_c"/>
    <property type="match status" value="1"/>
</dbReference>
<dbReference type="Gene3D" id="6.10.340.10">
    <property type="match status" value="1"/>
</dbReference>
<dbReference type="Proteomes" id="UP000192491">
    <property type="component" value="Unassembled WGS sequence"/>
</dbReference>
<dbReference type="Gene3D" id="1.10.287.130">
    <property type="match status" value="1"/>
</dbReference>
<dbReference type="InterPro" id="IPR036890">
    <property type="entry name" value="HATPase_C_sf"/>
</dbReference>
<dbReference type="SUPFAM" id="SSF55874">
    <property type="entry name" value="ATPase domain of HSP90 chaperone/DNA topoisomerase II/histidine kinase"/>
    <property type="match status" value="1"/>
</dbReference>
<dbReference type="EC" id="2.7.13.3" evidence="3"/>
<dbReference type="CDD" id="cd06225">
    <property type="entry name" value="HAMP"/>
    <property type="match status" value="1"/>
</dbReference>
<dbReference type="InterPro" id="IPR003661">
    <property type="entry name" value="HisK_dim/P_dom"/>
</dbReference>
<organism evidence="14 15">
    <name type="scientific">Thiothrix lacustris</name>
    <dbReference type="NCBI Taxonomy" id="525917"/>
    <lineage>
        <taxon>Bacteria</taxon>
        <taxon>Pseudomonadati</taxon>
        <taxon>Pseudomonadota</taxon>
        <taxon>Gammaproteobacteria</taxon>
        <taxon>Thiotrichales</taxon>
        <taxon>Thiotrichaceae</taxon>
        <taxon>Thiothrix</taxon>
    </lineage>
</organism>
<evidence type="ECO:0000259" key="12">
    <source>
        <dbReference type="PROSITE" id="PS50109"/>
    </source>
</evidence>
<evidence type="ECO:0000256" key="9">
    <source>
        <dbReference type="ARBA" id="ARBA00023012"/>
    </source>
</evidence>
<dbReference type="EMBL" id="MTEJ01000086">
    <property type="protein sequence ID" value="OQX11496.1"/>
    <property type="molecule type" value="Genomic_DNA"/>
</dbReference>
<dbReference type="InterPro" id="IPR005467">
    <property type="entry name" value="His_kinase_dom"/>
</dbReference>
<dbReference type="InterPro" id="IPR004358">
    <property type="entry name" value="Sig_transdc_His_kin-like_C"/>
</dbReference>
<keyword evidence="5" id="KW-0808">Transferase</keyword>
<dbReference type="InterPro" id="IPR036097">
    <property type="entry name" value="HisK_dim/P_sf"/>
</dbReference>
<dbReference type="SMART" id="SM00304">
    <property type="entry name" value="HAMP"/>
    <property type="match status" value="1"/>
</dbReference>
<dbReference type="PROSITE" id="PS50885">
    <property type="entry name" value="HAMP"/>
    <property type="match status" value="1"/>
</dbReference>
<comment type="caution">
    <text evidence="14">The sequence shown here is derived from an EMBL/GenBank/DDBJ whole genome shotgun (WGS) entry which is preliminary data.</text>
</comment>
<gene>
    <name evidence="14" type="ORF">BWK73_17600</name>
</gene>
<evidence type="ECO:0000259" key="13">
    <source>
        <dbReference type="PROSITE" id="PS50885"/>
    </source>
</evidence>
<keyword evidence="6 11" id="KW-0812">Transmembrane</keyword>
<feature type="transmembrane region" description="Helical" evidence="11">
    <location>
        <begin position="159"/>
        <end position="181"/>
    </location>
</feature>
<feature type="domain" description="HAMP" evidence="13">
    <location>
        <begin position="183"/>
        <end position="236"/>
    </location>
</feature>
<keyword evidence="8 11" id="KW-1133">Transmembrane helix</keyword>
<sequence length="457" mass="50645">MIQKLFRTTIFRLSLVYALLFSAVSAGALGVIYWMAESQIREQTDTRLQLETNALLRSYRIAAVEGLIQIIHVKNGDDDSRYLVSKLVHRQQQDLTRDIEFDRLNNDYTQAFATLPLGTITGNLQQKQPTRLLLTLLPGGYQLLVAIDLREQHALLNRLLITVLSASGLIFALAIIGGSFMGHNVLHRMNAIGKTANEIVSGNLAQRIPVTRREDEFDRLSHVLNAMLERIQHLMQGMREVTDNLAHDLRNPLNRIRNRLEASQYEPETNTNYPLLIQDTIQEVDELIRTFNALLSIAQIESGVQRDDWSSVDLSKLTAELADLYSAVAEEQNLTLQHTASAGLTTHGNRQLLAQAITNLLDNAVKYTPAGGTISLSAQRVGDNIEVCVADNGPGIPADQHDAVLQRFTRLDNARSTPGNGLGLSLVKAVADLHGAQMHLADNHPGLRAGLRFKRVG</sequence>
<evidence type="ECO:0000256" key="8">
    <source>
        <dbReference type="ARBA" id="ARBA00022989"/>
    </source>
</evidence>
<evidence type="ECO:0000313" key="15">
    <source>
        <dbReference type="Proteomes" id="UP000192491"/>
    </source>
</evidence>
<dbReference type="Gene3D" id="3.30.565.10">
    <property type="entry name" value="Histidine kinase-like ATPase, C-terminal domain"/>
    <property type="match status" value="1"/>
</dbReference>
<evidence type="ECO:0000256" key="7">
    <source>
        <dbReference type="ARBA" id="ARBA00022777"/>
    </source>
</evidence>
<keyword evidence="7 14" id="KW-0418">Kinase</keyword>
<dbReference type="PRINTS" id="PR00344">
    <property type="entry name" value="BCTRLSENSOR"/>
</dbReference>
<keyword evidence="10 11" id="KW-0472">Membrane</keyword>
<dbReference type="InterPro" id="IPR003660">
    <property type="entry name" value="HAMP_dom"/>
</dbReference>
<evidence type="ECO:0000256" key="6">
    <source>
        <dbReference type="ARBA" id="ARBA00022692"/>
    </source>
</evidence>
<dbReference type="SUPFAM" id="SSF158472">
    <property type="entry name" value="HAMP domain-like"/>
    <property type="match status" value="1"/>
</dbReference>
<dbReference type="Pfam" id="PF00672">
    <property type="entry name" value="HAMP"/>
    <property type="match status" value="1"/>
</dbReference>
<dbReference type="AlphaFoldDB" id="A0A1Y1QQK5"/>
<name>A0A1Y1QQK5_9GAMM</name>
<dbReference type="GO" id="GO:0000155">
    <property type="term" value="F:phosphorelay sensor kinase activity"/>
    <property type="evidence" value="ECO:0007669"/>
    <property type="project" value="InterPro"/>
</dbReference>
<dbReference type="Pfam" id="PF02518">
    <property type="entry name" value="HATPase_c"/>
    <property type="match status" value="1"/>
</dbReference>
<feature type="transmembrane region" description="Helical" evidence="11">
    <location>
        <begin position="15"/>
        <end position="36"/>
    </location>
</feature>
<keyword evidence="9" id="KW-0902">Two-component regulatory system</keyword>
<evidence type="ECO:0000256" key="1">
    <source>
        <dbReference type="ARBA" id="ARBA00000085"/>
    </source>
</evidence>
<dbReference type="GO" id="GO:0005886">
    <property type="term" value="C:plasma membrane"/>
    <property type="evidence" value="ECO:0007669"/>
    <property type="project" value="TreeGrafter"/>
</dbReference>
<evidence type="ECO:0000256" key="5">
    <source>
        <dbReference type="ARBA" id="ARBA00022679"/>
    </source>
</evidence>
<evidence type="ECO:0000256" key="3">
    <source>
        <dbReference type="ARBA" id="ARBA00012438"/>
    </source>
</evidence>
<dbReference type="Pfam" id="PF00512">
    <property type="entry name" value="HisKA"/>
    <property type="match status" value="1"/>
</dbReference>
<evidence type="ECO:0000256" key="4">
    <source>
        <dbReference type="ARBA" id="ARBA00022553"/>
    </source>
</evidence>
<dbReference type="SUPFAM" id="SSF47384">
    <property type="entry name" value="Homodimeric domain of signal transducing histidine kinase"/>
    <property type="match status" value="1"/>
</dbReference>
<feature type="domain" description="Histidine kinase" evidence="12">
    <location>
        <begin position="244"/>
        <end position="457"/>
    </location>
</feature>
<dbReference type="PANTHER" id="PTHR45436:SF8">
    <property type="entry name" value="HISTIDINE KINASE"/>
    <property type="match status" value="1"/>
</dbReference>
<dbReference type="InterPro" id="IPR050428">
    <property type="entry name" value="TCS_sensor_his_kinase"/>
</dbReference>
<dbReference type="SMART" id="SM00388">
    <property type="entry name" value="HisKA"/>
    <property type="match status" value="1"/>
</dbReference>
<protein>
    <recommendedName>
        <fullName evidence="3">histidine kinase</fullName>
        <ecNumber evidence="3">2.7.13.3</ecNumber>
    </recommendedName>
</protein>
<evidence type="ECO:0000256" key="2">
    <source>
        <dbReference type="ARBA" id="ARBA00004370"/>
    </source>
</evidence>
<evidence type="ECO:0000256" key="10">
    <source>
        <dbReference type="ARBA" id="ARBA00023136"/>
    </source>
</evidence>
<comment type="subcellular location">
    <subcellularLocation>
        <location evidence="2">Membrane</location>
    </subcellularLocation>
</comment>